<dbReference type="PhylomeDB" id="A0A0D2VXE0"/>
<feature type="compositionally biased region" description="Low complexity" evidence="5">
    <location>
        <begin position="428"/>
        <end position="444"/>
    </location>
</feature>
<sequence length="646" mass="71357">MVLFQLRSLDAVGFDLDHCLIHDAIVAFLTSLHNDVARANAESARDNLASADLMSGGDGLSASSATATAMDVSRSSSRDRALLSTAALQGLYEDAAYLAEFDETFGIKGLVFEMPTGNLLTVDETGCIVKCFHGTRQMTVAEIETTYGGRQWHDFPALKSFARQDRFVHLSTYFNAPVAYLCARLVDLCDTRQIEYSFWSDIWAGFNFMFTPSAFASRQGHFFSALIDETEKYVYKRDDVRVLLSRLREANIMTFLLTNSHADYTNLLLNFAIGSDWRSLFTLVIVNGEKPSFFEATNKPFRVIDDATLQLETMDSRPLAIDGRIYSGGCVSLLEPVLRQYRVAQLAERGLPTCAPEAYPFRAAYVGDNIHSDIVVVHSNTSWFTIAVVEEMNDDDLLDLGDSVVPQRSLLFSSQAVSTRSRRRLEESPLQSSSSDDSESPAPRAEMRALTIQPSGNASPIVHHNLLQVPVEHVIPRSMSDTLLQVSAPASALSVQTVSTPTKRPRMEPFNTHASAIDSSMHLVDAPPLVQVTASMQFPFGRGYLRRFTQRWGSFFLAGTPGLDSDTPLLTHLGRVIVEHSSVVVPCITFLSKAGLDYTLGARDDDFTTVFQGHVPQVLRRFSPSASRTALDELESRSAAAQPMQL</sequence>
<keyword evidence="4" id="KW-0460">Magnesium</keyword>
<accession>A0A0D2VXE0</accession>
<evidence type="ECO:0000313" key="6">
    <source>
        <dbReference type="EMBL" id="KJE96317.1"/>
    </source>
</evidence>
<dbReference type="EMBL" id="KE346371">
    <property type="protein sequence ID" value="KJE96317.1"/>
    <property type="molecule type" value="Genomic_DNA"/>
</dbReference>
<evidence type="ECO:0000256" key="2">
    <source>
        <dbReference type="ARBA" id="ARBA00022723"/>
    </source>
</evidence>
<dbReference type="AlphaFoldDB" id="A0A0D2VXE0"/>
<organism evidence="6 7">
    <name type="scientific">Capsaspora owczarzaki (strain ATCC 30864)</name>
    <dbReference type="NCBI Taxonomy" id="595528"/>
    <lineage>
        <taxon>Eukaryota</taxon>
        <taxon>Filasterea</taxon>
        <taxon>Capsaspora</taxon>
    </lineage>
</organism>
<evidence type="ECO:0000256" key="1">
    <source>
        <dbReference type="ARBA" id="ARBA00009589"/>
    </source>
</evidence>
<dbReference type="eggNOG" id="KOG2469">
    <property type="taxonomic scope" value="Eukaryota"/>
</dbReference>
<proteinExistence type="inferred from homology"/>
<dbReference type="OrthoDB" id="6503940at2759"/>
<dbReference type="GO" id="GO:0046872">
    <property type="term" value="F:metal ion binding"/>
    <property type="evidence" value="ECO:0007669"/>
    <property type="project" value="UniProtKB-KW"/>
</dbReference>
<dbReference type="STRING" id="595528.A0A0D2VXE0"/>
<name>A0A0D2VXE0_CAPO3</name>
<comment type="similarity">
    <text evidence="1">Belongs to the 5'(3')-deoxyribonucleotidase family.</text>
</comment>
<dbReference type="InterPro" id="IPR023214">
    <property type="entry name" value="HAD_sf"/>
</dbReference>
<dbReference type="PANTHER" id="PTHR12103:SF38">
    <property type="entry name" value="5'-NUCLEOTIDASE DOMAIN-CONTAINING PROTEIN 1"/>
    <property type="match status" value="1"/>
</dbReference>
<evidence type="ECO:0000256" key="4">
    <source>
        <dbReference type="ARBA" id="ARBA00022842"/>
    </source>
</evidence>
<evidence type="ECO:0000313" key="7">
    <source>
        <dbReference type="Proteomes" id="UP000008743"/>
    </source>
</evidence>
<keyword evidence="7" id="KW-1185">Reference proteome</keyword>
<reference evidence="7" key="1">
    <citation type="submission" date="2011-02" db="EMBL/GenBank/DDBJ databases">
        <title>The Genome Sequence of Capsaspora owczarzaki ATCC 30864.</title>
        <authorList>
            <person name="Russ C."/>
            <person name="Cuomo C."/>
            <person name="Burger G."/>
            <person name="Gray M.W."/>
            <person name="Holland P.W.H."/>
            <person name="King N."/>
            <person name="Lang F.B.F."/>
            <person name="Roger A.J."/>
            <person name="Ruiz-Trillo I."/>
            <person name="Young S.K."/>
            <person name="Zeng Q."/>
            <person name="Gargeya S."/>
            <person name="Alvarado L."/>
            <person name="Berlin A."/>
            <person name="Chapman S.B."/>
            <person name="Chen Z."/>
            <person name="Freedman E."/>
            <person name="Gellesch M."/>
            <person name="Goldberg J."/>
            <person name="Griggs A."/>
            <person name="Gujja S."/>
            <person name="Heilman E."/>
            <person name="Heiman D."/>
            <person name="Howarth C."/>
            <person name="Mehta T."/>
            <person name="Neiman D."/>
            <person name="Pearson M."/>
            <person name="Roberts A."/>
            <person name="Saif S."/>
            <person name="Shea T."/>
            <person name="Shenoy N."/>
            <person name="Sisk P."/>
            <person name="Stolte C."/>
            <person name="Sykes S."/>
            <person name="White J."/>
            <person name="Yandava C."/>
            <person name="Haas B."/>
            <person name="Nusbaum C."/>
            <person name="Birren B."/>
        </authorList>
    </citation>
    <scope>NUCLEOTIDE SEQUENCE</scope>
    <source>
        <strain evidence="7">ATCC 30864</strain>
    </source>
</reference>
<keyword evidence="3" id="KW-0378">Hydrolase</keyword>
<dbReference type="InParanoid" id="A0A0D2VXE0"/>
<evidence type="ECO:0000256" key="3">
    <source>
        <dbReference type="ARBA" id="ARBA00022801"/>
    </source>
</evidence>
<dbReference type="InterPro" id="IPR008380">
    <property type="entry name" value="HAD-SF_hydro_IG_5-nucl"/>
</dbReference>
<dbReference type="PANTHER" id="PTHR12103">
    <property type="entry name" value="5'-NUCLEOTIDASE DOMAIN-CONTAINING"/>
    <property type="match status" value="1"/>
</dbReference>
<dbReference type="Pfam" id="PF05761">
    <property type="entry name" value="5_nucleotid"/>
    <property type="match status" value="1"/>
</dbReference>
<gene>
    <name evidence="6" type="ORF">CAOG_006659</name>
</gene>
<dbReference type="SUPFAM" id="SSF56784">
    <property type="entry name" value="HAD-like"/>
    <property type="match status" value="1"/>
</dbReference>
<dbReference type="Gene3D" id="3.40.50.1000">
    <property type="entry name" value="HAD superfamily/HAD-like"/>
    <property type="match status" value="1"/>
</dbReference>
<evidence type="ECO:0000256" key="5">
    <source>
        <dbReference type="SAM" id="MobiDB-lite"/>
    </source>
</evidence>
<keyword evidence="2" id="KW-0479">Metal-binding</keyword>
<dbReference type="GO" id="GO:0008253">
    <property type="term" value="F:5'-nucleotidase activity"/>
    <property type="evidence" value="ECO:0007669"/>
    <property type="project" value="TreeGrafter"/>
</dbReference>
<dbReference type="Proteomes" id="UP000008743">
    <property type="component" value="Unassembled WGS sequence"/>
</dbReference>
<protein>
    <submittedName>
        <fullName evidence="6">Uncharacterized protein</fullName>
    </submittedName>
</protein>
<feature type="region of interest" description="Disordered" evidence="5">
    <location>
        <begin position="422"/>
        <end position="445"/>
    </location>
</feature>
<dbReference type="InterPro" id="IPR036412">
    <property type="entry name" value="HAD-like_sf"/>
</dbReference>